<dbReference type="GO" id="GO:0005524">
    <property type="term" value="F:ATP binding"/>
    <property type="evidence" value="ECO:0007669"/>
    <property type="project" value="UniProtKB-KW"/>
</dbReference>
<evidence type="ECO:0000256" key="7">
    <source>
        <dbReference type="ARBA" id="ARBA00022777"/>
    </source>
</evidence>
<evidence type="ECO:0000256" key="5">
    <source>
        <dbReference type="ARBA" id="ARBA00022679"/>
    </source>
</evidence>
<evidence type="ECO:0000256" key="3">
    <source>
        <dbReference type="ARBA" id="ARBA00013253"/>
    </source>
</evidence>
<evidence type="ECO:0000256" key="11">
    <source>
        <dbReference type="ARBA" id="ARBA00029766"/>
    </source>
</evidence>
<dbReference type="GO" id="GO:0046654">
    <property type="term" value="P:tetrahydrofolate biosynthetic process"/>
    <property type="evidence" value="ECO:0007669"/>
    <property type="project" value="UniProtKB-UniPathway"/>
</dbReference>
<dbReference type="EC" id="2.7.6.3" evidence="3"/>
<organism evidence="14 15">
    <name type="scientific">Roseivivax lentus</name>
    <dbReference type="NCBI Taxonomy" id="633194"/>
    <lineage>
        <taxon>Bacteria</taxon>
        <taxon>Pseudomonadati</taxon>
        <taxon>Pseudomonadota</taxon>
        <taxon>Alphaproteobacteria</taxon>
        <taxon>Rhodobacterales</taxon>
        <taxon>Roseobacteraceae</taxon>
        <taxon>Roseivivax</taxon>
    </lineage>
</organism>
<keyword evidence="9" id="KW-0289">Folate biosynthesis</keyword>
<protein>
    <recommendedName>
        <fullName evidence="4">2-amino-4-hydroxy-6-hydroxymethyldihydropteridine pyrophosphokinase</fullName>
        <ecNumber evidence="3">2.7.6.3</ecNumber>
    </recommendedName>
    <alternativeName>
        <fullName evidence="11">6-hydroxymethyl-7,8-dihydropterin pyrophosphokinase</fullName>
    </alternativeName>
    <alternativeName>
        <fullName evidence="12">7,8-dihydro-6-hydroxymethylpterin-pyrophosphokinase</fullName>
    </alternativeName>
</protein>
<dbReference type="PANTHER" id="PTHR43071:SF1">
    <property type="entry name" value="2-AMINO-4-HYDROXY-6-HYDROXYMETHYLDIHYDROPTERIDINE PYROPHOSPHOKINASE"/>
    <property type="match status" value="1"/>
</dbReference>
<evidence type="ECO:0000256" key="8">
    <source>
        <dbReference type="ARBA" id="ARBA00022840"/>
    </source>
</evidence>
<dbReference type="CDD" id="cd00483">
    <property type="entry name" value="HPPK"/>
    <property type="match status" value="1"/>
</dbReference>
<evidence type="ECO:0000256" key="6">
    <source>
        <dbReference type="ARBA" id="ARBA00022741"/>
    </source>
</evidence>
<dbReference type="Gene3D" id="3.30.70.560">
    <property type="entry name" value="7,8-Dihydro-6-hydroxymethylpterin-pyrophosphokinase HPPK"/>
    <property type="match status" value="1"/>
</dbReference>
<reference evidence="15" key="1">
    <citation type="submission" date="2017-01" db="EMBL/GenBank/DDBJ databases">
        <authorList>
            <person name="Varghese N."/>
            <person name="Submissions S."/>
        </authorList>
    </citation>
    <scope>NUCLEOTIDE SEQUENCE [LARGE SCALE GENOMIC DNA]</scope>
    <source>
        <strain evidence="15">DSM 29430</strain>
    </source>
</reference>
<dbReference type="InterPro" id="IPR035907">
    <property type="entry name" value="Hppk_sf"/>
</dbReference>
<evidence type="ECO:0000313" key="15">
    <source>
        <dbReference type="Proteomes" id="UP000186684"/>
    </source>
</evidence>
<dbReference type="AlphaFoldDB" id="A0A1N7K482"/>
<dbReference type="Pfam" id="PF01288">
    <property type="entry name" value="HPPK"/>
    <property type="match status" value="1"/>
</dbReference>
<evidence type="ECO:0000256" key="2">
    <source>
        <dbReference type="ARBA" id="ARBA00005810"/>
    </source>
</evidence>
<dbReference type="GO" id="GO:0016301">
    <property type="term" value="F:kinase activity"/>
    <property type="evidence" value="ECO:0007669"/>
    <property type="project" value="UniProtKB-KW"/>
</dbReference>
<keyword evidence="7 14" id="KW-0418">Kinase</keyword>
<comment type="similarity">
    <text evidence="2">Belongs to the HPPK family.</text>
</comment>
<proteinExistence type="inferred from homology"/>
<evidence type="ECO:0000256" key="1">
    <source>
        <dbReference type="ARBA" id="ARBA00005051"/>
    </source>
</evidence>
<evidence type="ECO:0000256" key="9">
    <source>
        <dbReference type="ARBA" id="ARBA00022909"/>
    </source>
</evidence>
<comment type="pathway">
    <text evidence="1">Cofactor biosynthesis; tetrahydrofolate biosynthesis; 2-amino-4-hydroxy-6-hydroxymethyl-7,8-dihydropteridine diphosphate from 7,8-dihydroneopterin triphosphate: step 4/4.</text>
</comment>
<dbReference type="SUPFAM" id="SSF55083">
    <property type="entry name" value="6-hydroxymethyl-7,8-dihydropterin pyrophosphokinase, HPPK"/>
    <property type="match status" value="1"/>
</dbReference>
<evidence type="ECO:0000256" key="4">
    <source>
        <dbReference type="ARBA" id="ARBA00016218"/>
    </source>
</evidence>
<dbReference type="STRING" id="633194.SAMN05421759_101446"/>
<name>A0A1N7K482_9RHOB</name>
<dbReference type="Proteomes" id="UP000186684">
    <property type="component" value="Unassembled WGS sequence"/>
</dbReference>
<dbReference type="GO" id="GO:0046656">
    <property type="term" value="P:folic acid biosynthetic process"/>
    <property type="evidence" value="ECO:0007669"/>
    <property type="project" value="UniProtKB-KW"/>
</dbReference>
<feature type="domain" description="7,8-dihydro-6-hydroxymethylpterin-pyrophosphokinase" evidence="13">
    <location>
        <begin position="8"/>
        <end position="161"/>
    </location>
</feature>
<dbReference type="NCBIfam" id="TIGR01498">
    <property type="entry name" value="folK"/>
    <property type="match status" value="1"/>
</dbReference>
<comment type="function">
    <text evidence="10">Catalyzes the transfer of pyrophosphate from adenosine triphosphate (ATP) to 6-hydroxymethyl-7,8-dihydropterin, an enzymatic step in folate biosynthesis pathway.</text>
</comment>
<dbReference type="UniPathway" id="UPA00077">
    <property type="reaction ID" value="UER00155"/>
</dbReference>
<accession>A0A1N7K482</accession>
<dbReference type="GO" id="GO:0003848">
    <property type="term" value="F:2-amino-4-hydroxy-6-hydroxymethyldihydropteridine diphosphokinase activity"/>
    <property type="evidence" value="ECO:0007669"/>
    <property type="project" value="UniProtKB-EC"/>
</dbReference>
<keyword evidence="5" id="KW-0808">Transferase</keyword>
<dbReference type="EMBL" id="FTOQ01000001">
    <property type="protein sequence ID" value="SIS56356.1"/>
    <property type="molecule type" value="Genomic_DNA"/>
</dbReference>
<keyword evidence="8" id="KW-0067">ATP-binding</keyword>
<gene>
    <name evidence="14" type="ORF">SAMN05421759_101446</name>
</gene>
<sequence>MQVRQDAVIALGGNLPLGDHPPAETLLSALKKIGQTALQIRAISRFYATPCFPANAGPDYVNAAALLSLPAGMTPEAALAELHAVEAVFGRARAQRWGMRTLDLDLIALGDLVRPDAETQTRWRKLAPDAQRQEAPETLILPHPRLQDRGFVLVPMADIAPHWTHPLTGQSVREMRDALPPGARAEITPL</sequence>
<evidence type="ECO:0000313" key="14">
    <source>
        <dbReference type="EMBL" id="SIS56356.1"/>
    </source>
</evidence>
<dbReference type="InterPro" id="IPR000550">
    <property type="entry name" value="Hppk"/>
</dbReference>
<dbReference type="PANTHER" id="PTHR43071">
    <property type="entry name" value="2-AMINO-4-HYDROXY-6-HYDROXYMETHYLDIHYDROPTERIDINE PYROPHOSPHOKINASE"/>
    <property type="match status" value="1"/>
</dbReference>
<keyword evidence="6" id="KW-0547">Nucleotide-binding</keyword>
<dbReference type="OrthoDB" id="9808041at2"/>
<evidence type="ECO:0000256" key="12">
    <source>
        <dbReference type="ARBA" id="ARBA00033413"/>
    </source>
</evidence>
<keyword evidence="15" id="KW-1185">Reference proteome</keyword>
<evidence type="ECO:0000256" key="10">
    <source>
        <dbReference type="ARBA" id="ARBA00029409"/>
    </source>
</evidence>
<evidence type="ECO:0000259" key="13">
    <source>
        <dbReference type="Pfam" id="PF01288"/>
    </source>
</evidence>